<sequence length="192" mass="20829">MKRDQEPSKAKGGKPPFSYPVKVGNISANPVTVTVEADENELKGLAVLWDVVSVNSLKAEIYIARWKKDGVRLKGHVKAAVTQACVVTLDPVSSTISEDFDQVFVPEGSKLARVVTAESAEMVVDPDGPDLPEMFVGDTIDAGEVVAEFVALAIDPYPRRPGIDFKDHIESDPNDPATKPNPFAALKDWKKD</sequence>
<dbReference type="AlphaFoldDB" id="A0A7X0MUA8"/>
<reference evidence="2 3" key="1">
    <citation type="submission" date="2020-08" db="EMBL/GenBank/DDBJ databases">
        <title>The Agave Microbiome: Exploring the role of microbial communities in plant adaptations to desert environments.</title>
        <authorList>
            <person name="Partida-Martinez L.P."/>
        </authorList>
    </citation>
    <scope>NUCLEOTIDE SEQUENCE [LARGE SCALE GENOMIC DNA]</scope>
    <source>
        <strain evidence="2 3">AS3.12</strain>
    </source>
</reference>
<gene>
    <name evidence="2" type="ORF">F4695_002640</name>
</gene>
<dbReference type="Pfam" id="PF02620">
    <property type="entry name" value="YceD"/>
    <property type="match status" value="1"/>
</dbReference>
<dbReference type="EMBL" id="JACHBU010000004">
    <property type="protein sequence ID" value="MBB6509283.1"/>
    <property type="molecule type" value="Genomic_DNA"/>
</dbReference>
<evidence type="ECO:0000256" key="1">
    <source>
        <dbReference type="SAM" id="MobiDB-lite"/>
    </source>
</evidence>
<comment type="caution">
    <text evidence="2">The sequence shown here is derived from an EMBL/GenBank/DDBJ whole genome shotgun (WGS) entry which is preliminary data.</text>
</comment>
<protein>
    <submittedName>
        <fullName evidence="2">Uncharacterized metal-binding protein YceD (DUF177 family)</fullName>
    </submittedName>
</protein>
<dbReference type="Proteomes" id="UP000585437">
    <property type="component" value="Unassembled WGS sequence"/>
</dbReference>
<accession>A0A7X0MUA8</accession>
<evidence type="ECO:0000313" key="3">
    <source>
        <dbReference type="Proteomes" id="UP000585437"/>
    </source>
</evidence>
<dbReference type="RefSeq" id="WP_062579955.1">
    <property type="nucleotide sequence ID" value="NZ_JACHBU010000004.1"/>
</dbReference>
<proteinExistence type="predicted"/>
<feature type="region of interest" description="Disordered" evidence="1">
    <location>
        <begin position="163"/>
        <end position="192"/>
    </location>
</feature>
<dbReference type="InterPro" id="IPR003772">
    <property type="entry name" value="YceD"/>
</dbReference>
<name>A0A7X0MUA8_9HYPH</name>
<organism evidence="2 3">
    <name type="scientific">Rhizobium soli</name>
    <dbReference type="NCBI Taxonomy" id="424798"/>
    <lineage>
        <taxon>Bacteria</taxon>
        <taxon>Pseudomonadati</taxon>
        <taxon>Pseudomonadota</taxon>
        <taxon>Alphaproteobacteria</taxon>
        <taxon>Hyphomicrobiales</taxon>
        <taxon>Rhizobiaceae</taxon>
        <taxon>Rhizobium/Agrobacterium group</taxon>
        <taxon>Rhizobium</taxon>
    </lineage>
</organism>
<evidence type="ECO:0000313" key="2">
    <source>
        <dbReference type="EMBL" id="MBB6509283.1"/>
    </source>
</evidence>
<keyword evidence="3" id="KW-1185">Reference proteome</keyword>